<accession>A0A5E4PS60</accession>
<name>A0A5E4PS60_9NEOP</name>
<dbReference type="AlphaFoldDB" id="A0A5E4PS60"/>
<sequence>MIVVRERTKEVGLLAEQNRSQGRGHGWLPSICMEPSGESSGAEVPLSDASMSSRPLIVPGTRNKDHSLHVSSACVWVTWTCHVRTNRHAQ</sequence>
<keyword evidence="2" id="KW-1185">Reference proteome</keyword>
<protein>
    <submittedName>
        <fullName evidence="1">Uncharacterized protein</fullName>
    </submittedName>
</protein>
<organism evidence="1 2">
    <name type="scientific">Leptidea sinapis</name>
    <dbReference type="NCBI Taxonomy" id="189913"/>
    <lineage>
        <taxon>Eukaryota</taxon>
        <taxon>Metazoa</taxon>
        <taxon>Ecdysozoa</taxon>
        <taxon>Arthropoda</taxon>
        <taxon>Hexapoda</taxon>
        <taxon>Insecta</taxon>
        <taxon>Pterygota</taxon>
        <taxon>Neoptera</taxon>
        <taxon>Endopterygota</taxon>
        <taxon>Lepidoptera</taxon>
        <taxon>Glossata</taxon>
        <taxon>Ditrysia</taxon>
        <taxon>Papilionoidea</taxon>
        <taxon>Pieridae</taxon>
        <taxon>Dismorphiinae</taxon>
        <taxon>Leptidea</taxon>
    </lineage>
</organism>
<dbReference type="Proteomes" id="UP000324832">
    <property type="component" value="Unassembled WGS sequence"/>
</dbReference>
<gene>
    <name evidence="1" type="ORF">LSINAPIS_LOCUS1648</name>
</gene>
<proteinExistence type="predicted"/>
<reference evidence="1 2" key="1">
    <citation type="submission" date="2017-07" db="EMBL/GenBank/DDBJ databases">
        <authorList>
            <person name="Talla V."/>
            <person name="Backstrom N."/>
        </authorList>
    </citation>
    <scope>NUCLEOTIDE SEQUENCE [LARGE SCALE GENOMIC DNA]</scope>
</reference>
<evidence type="ECO:0000313" key="2">
    <source>
        <dbReference type="Proteomes" id="UP000324832"/>
    </source>
</evidence>
<evidence type="ECO:0000313" key="1">
    <source>
        <dbReference type="EMBL" id="VVC88223.1"/>
    </source>
</evidence>
<dbReference type="EMBL" id="FZQP02000260">
    <property type="protein sequence ID" value="VVC88223.1"/>
    <property type="molecule type" value="Genomic_DNA"/>
</dbReference>